<dbReference type="GO" id="GO:0016887">
    <property type="term" value="F:ATP hydrolysis activity"/>
    <property type="evidence" value="ECO:0007669"/>
    <property type="project" value="InterPro"/>
</dbReference>
<evidence type="ECO:0000259" key="5">
    <source>
        <dbReference type="PROSITE" id="PS50893"/>
    </source>
</evidence>
<comment type="similarity">
    <text evidence="1">Belongs to the ABC transporter superfamily.</text>
</comment>
<dbReference type="PANTHER" id="PTHR46743:SF2">
    <property type="entry name" value="TEICHOIC ACIDS EXPORT ATP-BINDING PROTEIN TAGH"/>
    <property type="match status" value="1"/>
</dbReference>
<reference evidence="6 7" key="1">
    <citation type="submission" date="2010-02" db="EMBL/GenBank/DDBJ databases">
        <authorList>
            <person name="Weinstock G."/>
            <person name="Sodergren E."/>
            <person name="Clifton S."/>
            <person name="Fulton L."/>
            <person name="Fulton B."/>
            <person name="Courtney L."/>
            <person name="Fronick C."/>
            <person name="Harrison M."/>
            <person name="Strong C."/>
            <person name="Farmer C."/>
            <person name="Delahaunty K."/>
            <person name="Markovic C."/>
            <person name="Hall O."/>
            <person name="Minx P."/>
            <person name="Tomlinson C."/>
            <person name="Mitreva M."/>
            <person name="Nelson J."/>
            <person name="Hou S."/>
            <person name="Wollam A."/>
            <person name="Pepin K.H."/>
            <person name="Johnson M."/>
            <person name="Bhonagiri V."/>
            <person name="Zhang X."/>
            <person name="Suruliraj S."/>
            <person name="Warren W."/>
            <person name="Chinwalla A."/>
            <person name="Mardis E.R."/>
            <person name="Wilson R.K."/>
        </authorList>
    </citation>
    <scope>NUCLEOTIDE SEQUENCE [LARGE SCALE GENOMIC DNA]</scope>
    <source>
        <strain evidence="6 7">DSM 2876</strain>
    </source>
</reference>
<dbReference type="EMBL" id="ABWN01000035">
    <property type="protein sequence ID" value="EFF67820.1"/>
    <property type="molecule type" value="Genomic_DNA"/>
</dbReference>
<name>D4S1S2_9FIRM</name>
<evidence type="ECO:0000313" key="7">
    <source>
        <dbReference type="Proteomes" id="UP000006238"/>
    </source>
</evidence>
<dbReference type="GO" id="GO:0140359">
    <property type="term" value="F:ABC-type transporter activity"/>
    <property type="evidence" value="ECO:0007669"/>
    <property type="project" value="InterPro"/>
</dbReference>
<dbReference type="InterPro" id="IPR017871">
    <property type="entry name" value="ABC_transporter-like_CS"/>
</dbReference>
<organism evidence="6 7">
    <name type="scientific">Eshraghiella crossota DSM 2876</name>
    <dbReference type="NCBI Taxonomy" id="511680"/>
    <lineage>
        <taxon>Bacteria</taxon>
        <taxon>Bacillati</taxon>
        <taxon>Bacillota</taxon>
        <taxon>Clostridia</taxon>
        <taxon>Lachnospirales</taxon>
        <taxon>Lachnospiraceae</taxon>
        <taxon>Eshraghiella</taxon>
    </lineage>
</organism>
<dbReference type="InterPro" id="IPR003593">
    <property type="entry name" value="AAA+_ATPase"/>
</dbReference>
<dbReference type="STRING" id="45851.BHV86_08135"/>
<keyword evidence="3" id="KW-0547">Nucleotide-binding</keyword>
<dbReference type="PANTHER" id="PTHR46743">
    <property type="entry name" value="TEICHOIC ACIDS EXPORT ATP-BINDING PROTEIN TAGH"/>
    <property type="match status" value="1"/>
</dbReference>
<dbReference type="HOGENOM" id="CLU_000604_1_2_9"/>
<keyword evidence="7" id="KW-1185">Reference proteome</keyword>
<evidence type="ECO:0000313" key="6">
    <source>
        <dbReference type="EMBL" id="EFF67820.1"/>
    </source>
</evidence>
<evidence type="ECO:0000256" key="1">
    <source>
        <dbReference type="ARBA" id="ARBA00005417"/>
    </source>
</evidence>
<protein>
    <submittedName>
        <fullName evidence="6">ABC transporter, ATP-binding protein</fullName>
    </submittedName>
</protein>
<comment type="caution">
    <text evidence="6">The sequence shown here is derived from an EMBL/GenBank/DDBJ whole genome shotgun (WGS) entry which is preliminary data.</text>
</comment>
<dbReference type="InterPro" id="IPR050683">
    <property type="entry name" value="Bact_Polysacc_Export_ATP-bd"/>
</dbReference>
<proteinExistence type="inferred from homology"/>
<dbReference type="SMART" id="SM00382">
    <property type="entry name" value="AAA"/>
    <property type="match status" value="1"/>
</dbReference>
<dbReference type="InterPro" id="IPR027417">
    <property type="entry name" value="P-loop_NTPase"/>
</dbReference>
<dbReference type="SUPFAM" id="SSF52540">
    <property type="entry name" value="P-loop containing nucleoside triphosphate hydrolases"/>
    <property type="match status" value="1"/>
</dbReference>
<dbReference type="GeneID" id="98917829"/>
<dbReference type="Pfam" id="PF00005">
    <property type="entry name" value="ABC_tran"/>
    <property type="match status" value="1"/>
</dbReference>
<dbReference type="InterPro" id="IPR015860">
    <property type="entry name" value="ABC_transpr_TagH-like"/>
</dbReference>
<dbReference type="Proteomes" id="UP000006238">
    <property type="component" value="Unassembled WGS sequence"/>
</dbReference>
<sequence length="243" mass="26880">MEDAIIKVDHVSMRFNLAREKVDSLKEYIIKAFKGKLQYDEFWALKDVSFEVKRGDAVGLIGLNGSGKSTMLKVIARVLKPTKGKVEVNGTVAPLIELGAGFDFDLTGKENIYLNGALLGRSRKQMNEVVDDIIEFSELAEFMDVPMKNYSSGMLSRLAFAIATSGSADILIVDEVLAVGDFLFQQKCIDRIKGMMANGTTVLFVSHSIEQVEEICNKAVWIKSGEIFMQGDAKEVCSVYKQS</sequence>
<evidence type="ECO:0000256" key="2">
    <source>
        <dbReference type="ARBA" id="ARBA00022448"/>
    </source>
</evidence>
<dbReference type="GO" id="GO:0005524">
    <property type="term" value="F:ATP binding"/>
    <property type="evidence" value="ECO:0007669"/>
    <property type="project" value="UniProtKB-KW"/>
</dbReference>
<dbReference type="CDD" id="cd03220">
    <property type="entry name" value="ABC_KpsT_Wzt"/>
    <property type="match status" value="1"/>
</dbReference>
<gene>
    <name evidence="6" type="ORF">BUTYVIB_02044</name>
</gene>
<dbReference type="PROSITE" id="PS50893">
    <property type="entry name" value="ABC_TRANSPORTER_2"/>
    <property type="match status" value="1"/>
</dbReference>
<dbReference type="AlphaFoldDB" id="D4S1S2"/>
<feature type="domain" description="ABC transporter" evidence="5">
    <location>
        <begin position="20"/>
        <end position="243"/>
    </location>
</feature>
<dbReference type="InterPro" id="IPR003439">
    <property type="entry name" value="ABC_transporter-like_ATP-bd"/>
</dbReference>
<accession>D4S1S2</accession>
<evidence type="ECO:0000256" key="4">
    <source>
        <dbReference type="ARBA" id="ARBA00022840"/>
    </source>
</evidence>
<dbReference type="eggNOG" id="COG1134">
    <property type="taxonomic scope" value="Bacteria"/>
</dbReference>
<keyword evidence="4 6" id="KW-0067">ATP-binding</keyword>
<dbReference type="GO" id="GO:0016020">
    <property type="term" value="C:membrane"/>
    <property type="evidence" value="ECO:0007669"/>
    <property type="project" value="InterPro"/>
</dbReference>
<dbReference type="RefSeq" id="WP_005603990.1">
    <property type="nucleotide sequence ID" value="NZ_GG663524.1"/>
</dbReference>
<dbReference type="PROSITE" id="PS00211">
    <property type="entry name" value="ABC_TRANSPORTER_1"/>
    <property type="match status" value="1"/>
</dbReference>
<evidence type="ECO:0000256" key="3">
    <source>
        <dbReference type="ARBA" id="ARBA00022741"/>
    </source>
</evidence>
<keyword evidence="2" id="KW-0813">Transport</keyword>
<dbReference type="Gene3D" id="3.40.50.300">
    <property type="entry name" value="P-loop containing nucleotide triphosphate hydrolases"/>
    <property type="match status" value="1"/>
</dbReference>